<evidence type="ECO:0000313" key="2">
    <source>
        <dbReference type="Proteomes" id="UP000634136"/>
    </source>
</evidence>
<gene>
    <name evidence="1" type="ORF">G2W53_037269</name>
</gene>
<sequence>MLKNAAMCASFTSRRPKKNQHSPGILGWRSRVVQRARHYAPWN</sequence>
<keyword evidence="2" id="KW-1185">Reference proteome</keyword>
<dbReference type="EMBL" id="JAAIUW010000011">
    <property type="protein sequence ID" value="KAF7810526.1"/>
    <property type="molecule type" value="Genomic_DNA"/>
</dbReference>
<protein>
    <submittedName>
        <fullName evidence="1">Uncharacterized protein</fullName>
    </submittedName>
</protein>
<reference evidence="1" key="1">
    <citation type="submission" date="2020-09" db="EMBL/GenBank/DDBJ databases">
        <title>Genome-Enabled Discovery of Anthraquinone Biosynthesis in Senna tora.</title>
        <authorList>
            <person name="Kang S.-H."/>
            <person name="Pandey R.P."/>
            <person name="Lee C.-M."/>
            <person name="Sim J.-S."/>
            <person name="Jeong J.-T."/>
            <person name="Choi B.-S."/>
            <person name="Jung M."/>
            <person name="Ginzburg D."/>
            <person name="Zhao K."/>
            <person name="Won S.Y."/>
            <person name="Oh T.-J."/>
            <person name="Yu Y."/>
            <person name="Kim N.-H."/>
            <person name="Lee O.R."/>
            <person name="Lee T.-H."/>
            <person name="Bashyal P."/>
            <person name="Kim T.-S."/>
            <person name="Lee W.-H."/>
            <person name="Kawkins C."/>
            <person name="Kim C.-K."/>
            <person name="Kim J.S."/>
            <person name="Ahn B.O."/>
            <person name="Rhee S.Y."/>
            <person name="Sohng J.K."/>
        </authorList>
    </citation>
    <scope>NUCLEOTIDE SEQUENCE</scope>
    <source>
        <tissue evidence="1">Leaf</tissue>
    </source>
</reference>
<proteinExistence type="predicted"/>
<name>A0A834SWZ6_9FABA</name>
<dbReference type="Proteomes" id="UP000634136">
    <property type="component" value="Unassembled WGS sequence"/>
</dbReference>
<organism evidence="1 2">
    <name type="scientific">Senna tora</name>
    <dbReference type="NCBI Taxonomy" id="362788"/>
    <lineage>
        <taxon>Eukaryota</taxon>
        <taxon>Viridiplantae</taxon>
        <taxon>Streptophyta</taxon>
        <taxon>Embryophyta</taxon>
        <taxon>Tracheophyta</taxon>
        <taxon>Spermatophyta</taxon>
        <taxon>Magnoliopsida</taxon>
        <taxon>eudicotyledons</taxon>
        <taxon>Gunneridae</taxon>
        <taxon>Pentapetalae</taxon>
        <taxon>rosids</taxon>
        <taxon>fabids</taxon>
        <taxon>Fabales</taxon>
        <taxon>Fabaceae</taxon>
        <taxon>Caesalpinioideae</taxon>
        <taxon>Cassia clade</taxon>
        <taxon>Senna</taxon>
    </lineage>
</organism>
<evidence type="ECO:0000313" key="1">
    <source>
        <dbReference type="EMBL" id="KAF7810526.1"/>
    </source>
</evidence>
<comment type="caution">
    <text evidence="1">The sequence shown here is derived from an EMBL/GenBank/DDBJ whole genome shotgun (WGS) entry which is preliminary data.</text>
</comment>
<dbReference type="AlphaFoldDB" id="A0A834SWZ6"/>
<accession>A0A834SWZ6</accession>